<dbReference type="AlphaFoldDB" id="I2GZW1"/>
<dbReference type="PROSITE" id="PS50053">
    <property type="entry name" value="UBIQUITIN_2"/>
    <property type="match status" value="1"/>
</dbReference>
<sequence>MSSSEAEFAQNFITLATLNKPTLSRDYKKPLSEVNQLGVALPPLKYRYRTRNKNTSSSKSSVKLTLKSVRPPKFSIQQDFNSHDTVTEVKQFLVNSEKVQQIGQLKLLLKGKVLHDSVSLSELDITEAVINVMVSKPLNVNAQSSTSGPGSYAHSMASTTDANGNTVTIESRGNDEVKVSYSQTENGNTVNVSTSSSGMNIPTSVATSTSKELQVPWMEIEILLKSRCTNIDEVNKTLQRLKRGWELASD</sequence>
<dbReference type="GO" id="GO:0006620">
    <property type="term" value="P:post-translational protein targeting to endoplasmic reticulum membrane"/>
    <property type="evidence" value="ECO:0007669"/>
    <property type="project" value="EnsemblFungi"/>
</dbReference>
<feature type="compositionally biased region" description="Polar residues" evidence="1">
    <location>
        <begin position="156"/>
        <end position="167"/>
    </location>
</feature>
<accession>I2GZW1</accession>
<protein>
    <recommendedName>
        <fullName evidence="2">Ubiquitin-like domain-containing protein</fullName>
    </recommendedName>
</protein>
<dbReference type="Gene3D" id="1.10.286.70">
    <property type="entry name" value="Get5 dimerization domain"/>
    <property type="match status" value="1"/>
</dbReference>
<dbReference type="GO" id="GO:0005634">
    <property type="term" value="C:nucleus"/>
    <property type="evidence" value="ECO:0007669"/>
    <property type="project" value="EnsemblFungi"/>
</dbReference>
<dbReference type="Pfam" id="PF16843">
    <property type="entry name" value="Get5_bdg"/>
    <property type="match status" value="1"/>
</dbReference>
<name>I2GZW1_HENB6</name>
<evidence type="ECO:0000313" key="3">
    <source>
        <dbReference type="EMBL" id="CCH59663.1"/>
    </source>
</evidence>
<dbReference type="GO" id="GO:0030674">
    <property type="term" value="F:protein-macromolecule adaptor activity"/>
    <property type="evidence" value="ECO:0007669"/>
    <property type="project" value="EnsemblFungi"/>
</dbReference>
<keyword evidence="4" id="KW-1185">Reference proteome</keyword>
<dbReference type="Pfam" id="PF00240">
    <property type="entry name" value="ubiquitin"/>
    <property type="match status" value="1"/>
</dbReference>
<gene>
    <name evidence="3" type="primary">TBLA0B08480</name>
    <name evidence="3" type="ORF">TBLA_0B08480</name>
</gene>
<evidence type="ECO:0000256" key="1">
    <source>
        <dbReference type="SAM" id="MobiDB-lite"/>
    </source>
</evidence>
<dbReference type="GeneID" id="14494333"/>
<dbReference type="SMART" id="SM00213">
    <property type="entry name" value="UBQ"/>
    <property type="match status" value="1"/>
</dbReference>
<dbReference type="HOGENOM" id="CLU_1294717_0_0_1"/>
<dbReference type="RefSeq" id="XP_004179182.1">
    <property type="nucleotide sequence ID" value="XM_004179134.1"/>
</dbReference>
<dbReference type="InterPro" id="IPR040474">
    <property type="entry name" value="MDY2_C"/>
</dbReference>
<reference evidence="3 4" key="1">
    <citation type="journal article" date="2011" name="Proc. Natl. Acad. Sci. U.S.A.">
        <title>Evolutionary erosion of yeast sex chromosomes by mating-type switching accidents.</title>
        <authorList>
            <person name="Gordon J.L."/>
            <person name="Armisen D."/>
            <person name="Proux-Wera E."/>
            <person name="Oheigeartaigh S.S."/>
            <person name="Byrne K.P."/>
            <person name="Wolfe K.H."/>
        </authorList>
    </citation>
    <scope>NUCLEOTIDE SEQUENCE [LARGE SCALE GENOMIC DNA]</scope>
    <source>
        <strain evidence="4">ATCC 34711 / CBS 6284 / DSM 70876 / NBRC 10599 / NRRL Y-10934 / UCD 77-7</strain>
    </source>
</reference>
<dbReference type="GO" id="GO:0000753">
    <property type="term" value="P:cell morphogenesis involved in conjugation with cellular fusion"/>
    <property type="evidence" value="ECO:0007669"/>
    <property type="project" value="EnsemblFungi"/>
</dbReference>
<dbReference type="STRING" id="1071380.I2GZW1"/>
<dbReference type="KEGG" id="tbl:TBLA_0B08480"/>
<evidence type="ECO:0000259" key="2">
    <source>
        <dbReference type="PROSITE" id="PS50053"/>
    </source>
</evidence>
<feature type="domain" description="Ubiquitin-like" evidence="2">
    <location>
        <begin position="62"/>
        <end position="127"/>
    </location>
</feature>
<dbReference type="eggNOG" id="KOG0011">
    <property type="taxonomic scope" value="Eukaryota"/>
</dbReference>
<dbReference type="Proteomes" id="UP000002866">
    <property type="component" value="Chromosome 2"/>
</dbReference>
<dbReference type="SUPFAM" id="SSF54236">
    <property type="entry name" value="Ubiquitin-like"/>
    <property type="match status" value="1"/>
</dbReference>
<dbReference type="GO" id="GO:0072380">
    <property type="term" value="C:TRC complex"/>
    <property type="evidence" value="ECO:0007669"/>
    <property type="project" value="EnsemblFungi"/>
</dbReference>
<dbReference type="EMBL" id="HE806317">
    <property type="protein sequence ID" value="CCH59663.1"/>
    <property type="molecule type" value="Genomic_DNA"/>
</dbReference>
<dbReference type="InterPro" id="IPR029071">
    <property type="entry name" value="Ubiquitin-like_domsf"/>
</dbReference>
<organism evidence="3 4">
    <name type="scientific">Henningerozyma blattae (strain ATCC 34711 / CBS 6284 / DSM 70876 / NBRC 10599 / NRRL Y-10934 / UCD 77-7)</name>
    <name type="common">Yeast</name>
    <name type="synonym">Tetrapisispora blattae</name>
    <dbReference type="NCBI Taxonomy" id="1071380"/>
    <lineage>
        <taxon>Eukaryota</taxon>
        <taxon>Fungi</taxon>
        <taxon>Dikarya</taxon>
        <taxon>Ascomycota</taxon>
        <taxon>Saccharomycotina</taxon>
        <taxon>Saccharomycetes</taxon>
        <taxon>Saccharomycetales</taxon>
        <taxon>Saccharomycetaceae</taxon>
        <taxon>Henningerozyma</taxon>
    </lineage>
</organism>
<dbReference type="InParanoid" id="I2GZW1"/>
<proteinExistence type="predicted"/>
<dbReference type="Pfam" id="PF18514">
    <property type="entry name" value="MDY2_C"/>
    <property type="match status" value="1"/>
</dbReference>
<dbReference type="OrthoDB" id="4067208at2759"/>
<dbReference type="InterPro" id="IPR000626">
    <property type="entry name" value="Ubiquitin-like_dom"/>
</dbReference>
<feature type="region of interest" description="Disordered" evidence="1">
    <location>
        <begin position="143"/>
        <end position="167"/>
    </location>
</feature>
<dbReference type="InterPro" id="IPR031765">
    <property type="entry name" value="Mdy2_get4-bd"/>
</dbReference>
<evidence type="ECO:0000313" key="4">
    <source>
        <dbReference type="Proteomes" id="UP000002866"/>
    </source>
</evidence>
<dbReference type="FunCoup" id="I2GZW1">
    <property type="interactions" value="86"/>
</dbReference>
<dbReference type="Gene3D" id="3.10.20.90">
    <property type="entry name" value="Phosphatidylinositol 3-kinase Catalytic Subunit, Chain A, domain 1"/>
    <property type="match status" value="1"/>
</dbReference>
<dbReference type="GO" id="GO:0010494">
    <property type="term" value="C:cytoplasmic stress granule"/>
    <property type="evidence" value="ECO:0007669"/>
    <property type="project" value="EnsemblFungi"/>
</dbReference>